<name>A0A972GJI5_9BACL</name>
<sequence>MTIPKISIGAAAEAKIESFTIATPVAAITFDKKALKTIAGAAKADVTVSVSAVDTSTLSVPAAIIEKVADRPVFDFTVTSGNEKISNFDGGYATVVVPYTLKAGENANAIVVYYLDNNGNLETVMGRFDAATGTVKMKLSHFSRFVIGYNKVTFADVESTQWYAEAVDFVTARQFFSGVSDGKFAPNMAMTRAMFAMVIANIVGADLSSYKTSEFTDVDINAWYGKATAWAADKKIVSGVSNGRFDPDAQITREQMAVMLNNYIKYKGIKLASKSQPDFADASVVSDWAKDAVTQIQSYGIISGVGENTFAPKANADRASVATIFTNFIKVLNK</sequence>
<feature type="domain" description="SLH" evidence="1">
    <location>
        <begin position="211"/>
        <end position="274"/>
    </location>
</feature>
<keyword evidence="3" id="KW-1185">Reference proteome</keyword>
<accession>A0A972GJI5</accession>
<evidence type="ECO:0000259" key="1">
    <source>
        <dbReference type="PROSITE" id="PS51272"/>
    </source>
</evidence>
<dbReference type="RefSeq" id="WP_171650134.1">
    <property type="nucleotide sequence ID" value="NZ_WHOD01000005.1"/>
</dbReference>
<feature type="domain" description="SLH" evidence="1">
    <location>
        <begin position="276"/>
        <end position="334"/>
    </location>
</feature>
<evidence type="ECO:0000313" key="2">
    <source>
        <dbReference type="EMBL" id="NOU91961.1"/>
    </source>
</evidence>
<protein>
    <recommendedName>
        <fullName evidence="1">SLH domain-containing protein</fullName>
    </recommendedName>
</protein>
<proteinExistence type="predicted"/>
<dbReference type="Pfam" id="PF00395">
    <property type="entry name" value="SLH"/>
    <property type="match status" value="3"/>
</dbReference>
<dbReference type="PANTHER" id="PTHR43308">
    <property type="entry name" value="OUTER MEMBRANE PROTEIN ALPHA-RELATED"/>
    <property type="match status" value="1"/>
</dbReference>
<feature type="domain" description="SLH" evidence="1">
    <location>
        <begin position="150"/>
        <end position="209"/>
    </location>
</feature>
<dbReference type="PROSITE" id="PS51272">
    <property type="entry name" value="SLH"/>
    <property type="match status" value="3"/>
</dbReference>
<organism evidence="2 3">
    <name type="scientific">Paenibacillus foliorum</name>
    <dbReference type="NCBI Taxonomy" id="2654974"/>
    <lineage>
        <taxon>Bacteria</taxon>
        <taxon>Bacillati</taxon>
        <taxon>Bacillota</taxon>
        <taxon>Bacilli</taxon>
        <taxon>Bacillales</taxon>
        <taxon>Paenibacillaceae</taxon>
        <taxon>Paenibacillus</taxon>
    </lineage>
</organism>
<dbReference type="InterPro" id="IPR051465">
    <property type="entry name" value="Cell_Envelope_Struct_Comp"/>
</dbReference>
<reference evidence="2" key="1">
    <citation type="submission" date="2019-10" db="EMBL/GenBank/DDBJ databases">
        <title>Description of Paenibacillus glebae sp. nov.</title>
        <authorList>
            <person name="Carlier A."/>
            <person name="Qi S."/>
        </authorList>
    </citation>
    <scope>NUCLEOTIDE SEQUENCE</scope>
    <source>
        <strain evidence="2">LMG 31456</strain>
    </source>
</reference>
<gene>
    <name evidence="2" type="ORF">GC093_01750</name>
</gene>
<dbReference type="EMBL" id="WHOD01000005">
    <property type="protein sequence ID" value="NOU91961.1"/>
    <property type="molecule type" value="Genomic_DNA"/>
</dbReference>
<dbReference type="InterPro" id="IPR001119">
    <property type="entry name" value="SLH_dom"/>
</dbReference>
<comment type="caution">
    <text evidence="2">The sequence shown here is derived from an EMBL/GenBank/DDBJ whole genome shotgun (WGS) entry which is preliminary data.</text>
</comment>
<dbReference type="AlphaFoldDB" id="A0A972GJI5"/>
<dbReference type="PANTHER" id="PTHR43308:SF5">
    <property type="entry name" value="S-LAYER PROTEIN _ PEPTIDOGLYCAN ENDO-BETA-N-ACETYLGLUCOSAMINIDASE"/>
    <property type="match status" value="1"/>
</dbReference>
<evidence type="ECO:0000313" key="3">
    <source>
        <dbReference type="Proteomes" id="UP000641588"/>
    </source>
</evidence>
<dbReference type="Proteomes" id="UP000641588">
    <property type="component" value="Unassembled WGS sequence"/>
</dbReference>